<dbReference type="InterPro" id="IPR027417">
    <property type="entry name" value="P-loop_NTPase"/>
</dbReference>
<evidence type="ECO:0000313" key="1">
    <source>
        <dbReference type="EMBL" id="NGO67876.1"/>
    </source>
</evidence>
<comment type="caution">
    <text evidence="1">The sequence shown here is derived from an EMBL/GenBank/DDBJ whole genome shotgun (WGS) entry which is preliminary data.</text>
</comment>
<keyword evidence="2" id="KW-1185">Reference proteome</keyword>
<reference evidence="1 2" key="1">
    <citation type="submission" date="2020-02" db="EMBL/GenBank/DDBJ databases">
        <title>Whole-genome analyses of novel actinobacteria.</title>
        <authorList>
            <person name="Sahin N."/>
            <person name="Tatar D."/>
        </authorList>
    </citation>
    <scope>NUCLEOTIDE SEQUENCE [LARGE SCALE GENOMIC DNA]</scope>
    <source>
        <strain evidence="1 2">SB3404</strain>
    </source>
</reference>
<name>A0A6G4WRI5_9ACTN</name>
<dbReference type="AlphaFoldDB" id="A0A6G4WRI5"/>
<protein>
    <submittedName>
        <fullName evidence="1">Uncharacterized protein</fullName>
    </submittedName>
</protein>
<dbReference type="RefSeq" id="WP_165297534.1">
    <property type="nucleotide sequence ID" value="NZ_JAAKZZ010000035.1"/>
</dbReference>
<organism evidence="1 2">
    <name type="scientific">Streptomyces boncukensis</name>
    <dbReference type="NCBI Taxonomy" id="2711219"/>
    <lineage>
        <taxon>Bacteria</taxon>
        <taxon>Bacillati</taxon>
        <taxon>Actinomycetota</taxon>
        <taxon>Actinomycetes</taxon>
        <taxon>Kitasatosporales</taxon>
        <taxon>Streptomycetaceae</taxon>
        <taxon>Streptomyces</taxon>
    </lineage>
</organism>
<evidence type="ECO:0000313" key="2">
    <source>
        <dbReference type="Proteomes" id="UP000477722"/>
    </source>
</evidence>
<dbReference type="Gene3D" id="3.40.50.300">
    <property type="entry name" value="P-loop containing nucleotide triphosphate hydrolases"/>
    <property type="match status" value="1"/>
</dbReference>
<dbReference type="EMBL" id="JAAKZZ010000035">
    <property type="protein sequence ID" value="NGO67876.1"/>
    <property type="molecule type" value="Genomic_DNA"/>
</dbReference>
<dbReference type="SUPFAM" id="SSF52540">
    <property type="entry name" value="P-loop containing nucleoside triphosphate hydrolases"/>
    <property type="match status" value="1"/>
</dbReference>
<gene>
    <name evidence="1" type="ORF">G5C65_05795</name>
</gene>
<dbReference type="Proteomes" id="UP000477722">
    <property type="component" value="Unassembled WGS sequence"/>
</dbReference>
<sequence length="263" mass="29216">MNILEAQHGVPEREPQRLGEVTDRVLEVLRRGGADLSQLGVPAPPESDPLLWEDVSIPQARARKNAWITSMREAAHDDYLKWRFTDLDANQHPNVLGGWLDSLVEAKQHKARPATMHLIAPGNIGSGKTTALAALGNEASERGLLVRFIKHTTYLTWRRPDGGPGDMTAYAARKRHVEADLLILDELCGEMDGVATEFARRETIDLVDSRLSAGRPTAFSTNLRRDGIAAVLGERLLSRVEDRAFLAKIQGPDRRTPRTPLDW</sequence>
<accession>A0A6G4WRI5</accession>
<proteinExistence type="predicted"/>